<evidence type="ECO:0000313" key="4">
    <source>
        <dbReference type="Proteomes" id="UP000501802"/>
    </source>
</evidence>
<proteinExistence type="predicted"/>
<keyword evidence="4" id="KW-1185">Reference proteome</keyword>
<evidence type="ECO:0000313" key="3">
    <source>
        <dbReference type="EMBL" id="QIP17555.1"/>
    </source>
</evidence>
<dbReference type="PANTHER" id="PTHR30570">
    <property type="entry name" value="PERIPLASMIC PHOSPHATE BINDING COMPONENT OF PHOSPHATE ABC TRANSPORTER"/>
    <property type="match status" value="1"/>
</dbReference>
<gene>
    <name evidence="3" type="ORF">G8759_35400</name>
</gene>
<dbReference type="SUPFAM" id="SSF53850">
    <property type="entry name" value="Periplasmic binding protein-like II"/>
    <property type="match status" value="1"/>
</dbReference>
<reference evidence="3 4" key="1">
    <citation type="submission" date="2020-03" db="EMBL/GenBank/DDBJ databases">
        <authorList>
            <person name="Kim M.K."/>
        </authorList>
    </citation>
    <scope>NUCLEOTIDE SEQUENCE [LARGE SCALE GENOMIC DNA]</scope>
    <source>
        <strain evidence="3 4">BT328</strain>
    </source>
</reference>
<dbReference type="PANTHER" id="PTHR30570:SF1">
    <property type="entry name" value="PHOSPHATE-BINDING PROTEIN PSTS"/>
    <property type="match status" value="1"/>
</dbReference>
<sequence length="325" mass="35946">MEVFGLIVPIKVFEQMIRSGIGGFALLLGLLGCDSGKPALDNPSRGSIVIAADESFRPLVTQLTSAYSGIYPDAHFKIIYTPEQEAINLMLKDSARIAFTTRMLSTNEKAVLNQRKIVGSTTKLATDGVALIINKANNDSLLTMSELKQVFTGKLAQWSQLKDGNQSGPITLVFDNNNSSNLDFILHTFGITDVRGLRIFTTKSNREVIDFVRKNPSALGFIGVNWISDGDEPLTAELSKDLRVVGISSKENPTKRADYFQPFQEDLGMQRYPLRRPVYVLSRESHPGLGGGLVNYVMRDAGSLIIYKLGLWPSIAYNREVNLRK</sequence>
<dbReference type="InterPro" id="IPR050811">
    <property type="entry name" value="Phosphate_ABC_transporter"/>
</dbReference>
<dbReference type="AlphaFoldDB" id="A0A6G9AZ26"/>
<keyword evidence="1" id="KW-0732">Signal</keyword>
<dbReference type="EMBL" id="CP050063">
    <property type="protein sequence ID" value="QIP17555.1"/>
    <property type="molecule type" value="Genomic_DNA"/>
</dbReference>
<accession>A0A6G9AZ26</accession>
<organism evidence="3 4">
    <name type="scientific">Spirosoma aureum</name>
    <dbReference type="NCBI Taxonomy" id="2692134"/>
    <lineage>
        <taxon>Bacteria</taxon>
        <taxon>Pseudomonadati</taxon>
        <taxon>Bacteroidota</taxon>
        <taxon>Cytophagia</taxon>
        <taxon>Cytophagales</taxon>
        <taxon>Cytophagaceae</taxon>
        <taxon>Spirosoma</taxon>
    </lineage>
</organism>
<feature type="domain" description="PBP" evidence="2">
    <location>
        <begin position="41"/>
        <end position="300"/>
    </location>
</feature>
<evidence type="ECO:0000259" key="2">
    <source>
        <dbReference type="Pfam" id="PF12849"/>
    </source>
</evidence>
<evidence type="ECO:0000256" key="1">
    <source>
        <dbReference type="ARBA" id="ARBA00022729"/>
    </source>
</evidence>
<dbReference type="KEGG" id="spib:G8759_35400"/>
<dbReference type="InterPro" id="IPR024370">
    <property type="entry name" value="PBP_domain"/>
</dbReference>
<dbReference type="Proteomes" id="UP000501802">
    <property type="component" value="Chromosome"/>
</dbReference>
<dbReference type="Pfam" id="PF12849">
    <property type="entry name" value="PBP_like_2"/>
    <property type="match status" value="1"/>
</dbReference>
<protein>
    <submittedName>
        <fullName evidence="3">Phosphate ABC transporter substrate-binding protein</fullName>
    </submittedName>
</protein>
<dbReference type="Gene3D" id="3.40.190.10">
    <property type="entry name" value="Periplasmic binding protein-like II"/>
    <property type="match status" value="2"/>
</dbReference>
<name>A0A6G9AZ26_9BACT</name>